<dbReference type="EMBL" id="CP093343">
    <property type="protein sequence ID" value="WOG83483.1"/>
    <property type="molecule type" value="Genomic_DNA"/>
</dbReference>
<proteinExistence type="predicted"/>
<keyword evidence="2" id="KW-0472">Membrane</keyword>
<feature type="compositionally biased region" description="Polar residues" evidence="1">
    <location>
        <begin position="113"/>
        <end position="123"/>
    </location>
</feature>
<organism evidence="3 4">
    <name type="scientific">Daucus carota subsp. sativus</name>
    <name type="common">Carrot</name>
    <dbReference type="NCBI Taxonomy" id="79200"/>
    <lineage>
        <taxon>Eukaryota</taxon>
        <taxon>Viridiplantae</taxon>
        <taxon>Streptophyta</taxon>
        <taxon>Embryophyta</taxon>
        <taxon>Tracheophyta</taxon>
        <taxon>Spermatophyta</taxon>
        <taxon>Magnoliopsida</taxon>
        <taxon>eudicotyledons</taxon>
        <taxon>Gunneridae</taxon>
        <taxon>Pentapetalae</taxon>
        <taxon>asterids</taxon>
        <taxon>campanulids</taxon>
        <taxon>Apiales</taxon>
        <taxon>Apiaceae</taxon>
        <taxon>Apioideae</taxon>
        <taxon>Scandiceae</taxon>
        <taxon>Daucinae</taxon>
        <taxon>Daucus</taxon>
        <taxon>Daucus sect. Daucus</taxon>
    </lineage>
</organism>
<feature type="region of interest" description="Disordered" evidence="1">
    <location>
        <begin position="98"/>
        <end position="123"/>
    </location>
</feature>
<dbReference type="AlphaFoldDB" id="A0A169WU36"/>
<keyword evidence="4" id="KW-1185">Reference proteome</keyword>
<protein>
    <submittedName>
        <fullName evidence="3">Uncharacterized protein</fullName>
    </submittedName>
</protein>
<dbReference type="Gramene" id="KZN09888">
    <property type="protein sequence ID" value="KZN09888"/>
    <property type="gene ID" value="DCAR_002544"/>
</dbReference>
<keyword evidence="2" id="KW-0812">Transmembrane</keyword>
<gene>
    <name evidence="3" type="ORF">DCAR_0102658</name>
</gene>
<evidence type="ECO:0000313" key="3">
    <source>
        <dbReference type="EMBL" id="WOG83483.1"/>
    </source>
</evidence>
<reference evidence="3" key="1">
    <citation type="journal article" date="2016" name="Nat. Genet.">
        <title>A high-quality carrot genome assembly provides new insights into carotenoid accumulation and asterid genome evolution.</title>
        <authorList>
            <person name="Iorizzo M."/>
            <person name="Ellison S."/>
            <person name="Senalik D."/>
            <person name="Zeng P."/>
            <person name="Satapoomin P."/>
            <person name="Huang J."/>
            <person name="Bowman M."/>
            <person name="Iovene M."/>
            <person name="Sanseverino W."/>
            <person name="Cavagnaro P."/>
            <person name="Yildiz M."/>
            <person name="Macko-Podgorni A."/>
            <person name="Moranska E."/>
            <person name="Grzebelus E."/>
            <person name="Grzebelus D."/>
            <person name="Ashrafi H."/>
            <person name="Zheng Z."/>
            <person name="Cheng S."/>
            <person name="Spooner D."/>
            <person name="Van Deynze A."/>
            <person name="Simon P."/>
        </authorList>
    </citation>
    <scope>NUCLEOTIDE SEQUENCE</scope>
    <source>
        <tissue evidence="3">Leaf</tissue>
    </source>
</reference>
<dbReference type="Proteomes" id="UP000077755">
    <property type="component" value="Chromosome 1"/>
</dbReference>
<evidence type="ECO:0000256" key="1">
    <source>
        <dbReference type="SAM" id="MobiDB-lite"/>
    </source>
</evidence>
<evidence type="ECO:0000313" key="4">
    <source>
        <dbReference type="Proteomes" id="UP000077755"/>
    </source>
</evidence>
<keyword evidence="2" id="KW-1133">Transmembrane helix</keyword>
<feature type="transmembrane region" description="Helical" evidence="2">
    <location>
        <begin position="14"/>
        <end position="34"/>
    </location>
</feature>
<accession>A0A169WU36</accession>
<sequence length="123" mass="13720">MASAQSPSTSQLKLIYWVPVLFCIIILFIFWYLFHLQQRASAFSHPPPNFIRSLSFRISVLEAAVKEILIEKLPTVVFDEELKARDSLCSVIVPNTNSVLPQPQRSPAAAPHATSNQLASADQ</sequence>
<reference evidence="3" key="2">
    <citation type="submission" date="2022-03" db="EMBL/GenBank/DDBJ databases">
        <title>Draft title - Genomic analysis of global carrot germplasm unveils the trajectory of domestication and the origin of high carotenoid orange carrot.</title>
        <authorList>
            <person name="Iorizzo M."/>
            <person name="Ellison S."/>
            <person name="Senalik D."/>
            <person name="Macko-Podgorni A."/>
            <person name="Grzebelus D."/>
            <person name="Bostan H."/>
            <person name="Rolling W."/>
            <person name="Curaba J."/>
            <person name="Simon P."/>
        </authorList>
    </citation>
    <scope>NUCLEOTIDE SEQUENCE</scope>
    <source>
        <tissue evidence="3">Leaf</tissue>
    </source>
</reference>
<name>A0A169WU36_DAUCS</name>
<evidence type="ECO:0000256" key="2">
    <source>
        <dbReference type="SAM" id="Phobius"/>
    </source>
</evidence>